<accession>A0AA95K136</accession>
<protein>
    <submittedName>
        <fullName evidence="3">Uncharacterized protein</fullName>
    </submittedName>
</protein>
<evidence type="ECO:0000256" key="1">
    <source>
        <dbReference type="SAM" id="MobiDB-lite"/>
    </source>
</evidence>
<feature type="signal peptide" evidence="2">
    <location>
        <begin position="1"/>
        <end position="23"/>
    </location>
</feature>
<feature type="compositionally biased region" description="Polar residues" evidence="1">
    <location>
        <begin position="62"/>
        <end position="72"/>
    </location>
</feature>
<keyword evidence="2" id="KW-0732">Signal</keyword>
<gene>
    <name evidence="3" type="ORF">QE207_06350</name>
</gene>
<dbReference type="EMBL" id="CP123498">
    <property type="protein sequence ID" value="WGL96194.1"/>
    <property type="molecule type" value="Genomic_DNA"/>
</dbReference>
<name>A0AA95K136_9GAMM</name>
<feature type="chain" id="PRO_5041678310" evidence="2">
    <location>
        <begin position="24"/>
        <end position="99"/>
    </location>
</feature>
<evidence type="ECO:0000313" key="4">
    <source>
        <dbReference type="Proteomes" id="UP001177597"/>
    </source>
</evidence>
<evidence type="ECO:0000256" key="2">
    <source>
        <dbReference type="SAM" id="SignalP"/>
    </source>
</evidence>
<evidence type="ECO:0000313" key="3">
    <source>
        <dbReference type="EMBL" id="WGL96194.1"/>
    </source>
</evidence>
<dbReference type="AlphaFoldDB" id="A0AA95K136"/>
<feature type="region of interest" description="Disordered" evidence="1">
    <location>
        <begin position="33"/>
        <end position="72"/>
    </location>
</feature>
<reference evidence="3" key="1">
    <citation type="submission" date="2023-04" db="EMBL/GenBank/DDBJ databases">
        <title>Genome dynamics across the evolutionary transition to endosymbiosis.</title>
        <authorList>
            <person name="Siozios S."/>
            <person name="Nadal-Jimenez P."/>
            <person name="Azagi T."/>
            <person name="Sprong H."/>
            <person name="Frost C.L."/>
            <person name="Parratt S.R."/>
            <person name="Taylor G."/>
            <person name="Brettell L."/>
            <person name="Lew K.C."/>
            <person name="Croft L."/>
            <person name="King K.C."/>
            <person name="Brockhurst M.A."/>
            <person name="Hypsa V."/>
            <person name="Novakova E."/>
            <person name="Darby A.C."/>
            <person name="Hurst G.D.D."/>
        </authorList>
    </citation>
    <scope>NUCLEOTIDE SEQUENCE</scope>
    <source>
        <strain evidence="3">AIh</strain>
    </source>
</reference>
<dbReference type="Proteomes" id="UP001177597">
    <property type="component" value="Chromosome"/>
</dbReference>
<sequence>MKILSKFLFMTVLFSFVTFNSSAKVDNYVQNYRGGHGSHGEHTGTHGEYSHHEGHGEQQEHANLSSPDPSFYSQFTNSITPCHNAQYEINLCDSENNYQ</sequence>
<proteinExistence type="predicted"/>
<dbReference type="RefSeq" id="WP_280629752.1">
    <property type="nucleotide sequence ID" value="NZ_CP123498.1"/>
</dbReference>
<feature type="compositionally biased region" description="Basic and acidic residues" evidence="1">
    <location>
        <begin position="38"/>
        <end position="60"/>
    </location>
</feature>
<organism evidence="3 4">
    <name type="scientific">Arsenophonus nasoniae</name>
    <name type="common">son-killer infecting Nasonia vitripennis</name>
    <dbReference type="NCBI Taxonomy" id="638"/>
    <lineage>
        <taxon>Bacteria</taxon>
        <taxon>Pseudomonadati</taxon>
        <taxon>Pseudomonadota</taxon>
        <taxon>Gammaproteobacteria</taxon>
        <taxon>Enterobacterales</taxon>
        <taxon>Morganellaceae</taxon>
        <taxon>Arsenophonus</taxon>
    </lineage>
</organism>